<feature type="transmembrane region" description="Helical" evidence="1">
    <location>
        <begin position="147"/>
        <end position="165"/>
    </location>
</feature>
<name>A0A1E5SXX7_9BACT</name>
<evidence type="ECO:0000256" key="1">
    <source>
        <dbReference type="SAM" id="Phobius"/>
    </source>
</evidence>
<sequence length="515" mass="61099">MTLERGFLRPKIILDKYTIATGIMAGFLFSISFYGLLYIAREAFRIMTSWYGGTTLLELSPRENLLYNLFFASIAVIFGLQVCFKFIIENNLNHQSKKLRFRQRQAINDITSLSSIFLFFFAKTGTTLGIMFITIPLQYDIDLMGEFPLFFILIPLSLFMNLWMTMSRTLGRFGLKWMAITFGIVCFTSISLAQINLLDYKTINDNIKSKSVELSNKLVVPRTFYYQRLIERQSRTINIYLVLEDSASNKPRMYWNDAQTEVQFTEVKQQYNIEIENFHETERASVNINLHIDKNVKMKYVGNLKEELRRLGIRKIFYSTAVKNSKYPSQYPYFKRLGIPDLLYPYYPKFENFLDSAKNIDYSKHSIFLPESEYYRLNEVKQSNRIQIDLTYSSIRVNNETINWNKAKDLIKALRMRYNSNFLIILNSTEQTLYNDYIKILDLIFSIDLELKNEFMMLNFDIPYRNKESRWDRYEMDSAYRAADQKYPFHIIQWTNEEKRLVELIKRSKAAKNLN</sequence>
<keyword evidence="3" id="KW-1185">Reference proteome</keyword>
<dbReference type="OrthoDB" id="980115at2"/>
<feature type="transmembrane region" description="Helical" evidence="1">
    <location>
        <begin position="177"/>
        <end position="198"/>
    </location>
</feature>
<keyword evidence="1" id="KW-0472">Membrane</keyword>
<organism evidence="2 3">
    <name type="scientific">Roseivirga misakiensis</name>
    <dbReference type="NCBI Taxonomy" id="1563681"/>
    <lineage>
        <taxon>Bacteria</taxon>
        <taxon>Pseudomonadati</taxon>
        <taxon>Bacteroidota</taxon>
        <taxon>Cytophagia</taxon>
        <taxon>Cytophagales</taxon>
        <taxon>Roseivirgaceae</taxon>
        <taxon>Roseivirga</taxon>
    </lineage>
</organism>
<accession>A0A1E5SXX7</accession>
<feature type="transmembrane region" description="Helical" evidence="1">
    <location>
        <begin position="65"/>
        <end position="88"/>
    </location>
</feature>
<feature type="transmembrane region" description="Helical" evidence="1">
    <location>
        <begin position="109"/>
        <end position="135"/>
    </location>
</feature>
<dbReference type="AlphaFoldDB" id="A0A1E5SXX7"/>
<keyword evidence="1" id="KW-1133">Transmembrane helix</keyword>
<gene>
    <name evidence="2" type="ORF">BFP71_10825</name>
</gene>
<proteinExistence type="predicted"/>
<evidence type="ECO:0000313" key="3">
    <source>
        <dbReference type="Proteomes" id="UP000095552"/>
    </source>
</evidence>
<reference evidence="2 3" key="1">
    <citation type="submission" date="2016-08" db="EMBL/GenBank/DDBJ databases">
        <title>Draft genome of Fabibacter sp. strain SK-8.</title>
        <authorList>
            <person name="Wong S.-K."/>
            <person name="Hamasaki K."/>
            <person name="Yoshizawa S."/>
        </authorList>
    </citation>
    <scope>NUCLEOTIDE SEQUENCE [LARGE SCALE GENOMIC DNA]</scope>
    <source>
        <strain evidence="2 3">SK-8</strain>
    </source>
</reference>
<feature type="transmembrane region" description="Helical" evidence="1">
    <location>
        <begin position="20"/>
        <end position="40"/>
    </location>
</feature>
<dbReference type="RefSeq" id="WP_069835488.1">
    <property type="nucleotide sequence ID" value="NZ_MDGQ01000005.1"/>
</dbReference>
<dbReference type="Proteomes" id="UP000095552">
    <property type="component" value="Unassembled WGS sequence"/>
</dbReference>
<protein>
    <submittedName>
        <fullName evidence="2">Uncharacterized protein</fullName>
    </submittedName>
</protein>
<comment type="caution">
    <text evidence="2">The sequence shown here is derived from an EMBL/GenBank/DDBJ whole genome shotgun (WGS) entry which is preliminary data.</text>
</comment>
<evidence type="ECO:0000313" key="2">
    <source>
        <dbReference type="EMBL" id="OEK03983.1"/>
    </source>
</evidence>
<dbReference type="EMBL" id="MDGQ01000005">
    <property type="protein sequence ID" value="OEK03983.1"/>
    <property type="molecule type" value="Genomic_DNA"/>
</dbReference>
<keyword evidence="1" id="KW-0812">Transmembrane</keyword>